<dbReference type="PROSITE" id="PS51257">
    <property type="entry name" value="PROKAR_LIPOPROTEIN"/>
    <property type="match status" value="1"/>
</dbReference>
<gene>
    <name evidence="2" type="ORF">LZC94_21250</name>
</gene>
<keyword evidence="1" id="KW-0732">Signal</keyword>
<evidence type="ECO:0000256" key="1">
    <source>
        <dbReference type="SAM" id="SignalP"/>
    </source>
</evidence>
<keyword evidence="3" id="KW-1185">Reference proteome</keyword>
<dbReference type="RefSeq" id="WP_394829335.1">
    <property type="nucleotide sequence ID" value="NZ_CP089984.1"/>
</dbReference>
<feature type="chain" id="PRO_5046135230" description="Lipoprotein" evidence="1">
    <location>
        <begin position="24"/>
        <end position="230"/>
    </location>
</feature>
<sequence>MRAIGTLLLSFIAFAACSSTNSADDGRDPPPGNGGKKCYNVALNDQDGSSACAHTTCQPGRWCLDIQCLEGCIDTSNCARGSYCDLSNPSRIAERNVGTCRTPTSAQEIPCPRSDGGSNATCGDVHGAYSVVLDAAGSNSACSEFPSSVECTLAQNDCSLTFTCNPNPGFRSATLDSNDRATFSATGPRGVTGACRAQFSVGSRPKSFQWDCTFTGQGGSAVCKGDGVGR</sequence>
<evidence type="ECO:0000313" key="2">
    <source>
        <dbReference type="EMBL" id="WXB19739.1"/>
    </source>
</evidence>
<proteinExistence type="predicted"/>
<dbReference type="EMBL" id="CP089984">
    <property type="protein sequence ID" value="WXB19739.1"/>
    <property type="molecule type" value="Genomic_DNA"/>
</dbReference>
<reference evidence="2 3" key="1">
    <citation type="submission" date="2021-12" db="EMBL/GenBank/DDBJ databases">
        <title>Discovery of the Pendulisporaceae a myxobacterial family with distinct sporulation behavior and unique specialized metabolism.</title>
        <authorList>
            <person name="Garcia R."/>
            <person name="Popoff A."/>
            <person name="Bader C.D."/>
            <person name="Loehr J."/>
            <person name="Walesch S."/>
            <person name="Walt C."/>
            <person name="Boldt J."/>
            <person name="Bunk B."/>
            <person name="Haeckl F.J.F.P.J."/>
            <person name="Gunesch A.P."/>
            <person name="Birkelbach J."/>
            <person name="Nuebel U."/>
            <person name="Pietschmann T."/>
            <person name="Bach T."/>
            <person name="Mueller R."/>
        </authorList>
    </citation>
    <scope>NUCLEOTIDE SEQUENCE [LARGE SCALE GENOMIC DNA]</scope>
    <source>
        <strain evidence="2 3">MSr11954</strain>
    </source>
</reference>
<name>A0ABZ2MB68_9BACT</name>
<evidence type="ECO:0008006" key="4">
    <source>
        <dbReference type="Google" id="ProtNLM"/>
    </source>
</evidence>
<protein>
    <recommendedName>
        <fullName evidence="4">Lipoprotein</fullName>
    </recommendedName>
</protein>
<accession>A0ABZ2MB68</accession>
<organism evidence="2 3">
    <name type="scientific">Pendulispora albinea</name>
    <dbReference type="NCBI Taxonomy" id="2741071"/>
    <lineage>
        <taxon>Bacteria</taxon>
        <taxon>Pseudomonadati</taxon>
        <taxon>Myxococcota</taxon>
        <taxon>Myxococcia</taxon>
        <taxon>Myxococcales</taxon>
        <taxon>Sorangiineae</taxon>
        <taxon>Pendulisporaceae</taxon>
        <taxon>Pendulispora</taxon>
    </lineage>
</organism>
<feature type="signal peptide" evidence="1">
    <location>
        <begin position="1"/>
        <end position="23"/>
    </location>
</feature>
<dbReference type="Proteomes" id="UP001370348">
    <property type="component" value="Chromosome"/>
</dbReference>
<evidence type="ECO:0000313" key="3">
    <source>
        <dbReference type="Proteomes" id="UP001370348"/>
    </source>
</evidence>